<evidence type="ECO:0000313" key="2">
    <source>
        <dbReference type="Proteomes" id="UP000693970"/>
    </source>
</evidence>
<proteinExistence type="predicted"/>
<dbReference type="AlphaFoldDB" id="A0A9K3LAX0"/>
<comment type="caution">
    <text evidence="1">The sequence shown here is derived from an EMBL/GenBank/DDBJ whole genome shotgun (WGS) entry which is preliminary data.</text>
</comment>
<evidence type="ECO:0000313" key="1">
    <source>
        <dbReference type="EMBL" id="KAG7358643.1"/>
    </source>
</evidence>
<organism evidence="1 2">
    <name type="scientific">Nitzschia inconspicua</name>
    <dbReference type="NCBI Taxonomy" id="303405"/>
    <lineage>
        <taxon>Eukaryota</taxon>
        <taxon>Sar</taxon>
        <taxon>Stramenopiles</taxon>
        <taxon>Ochrophyta</taxon>
        <taxon>Bacillariophyta</taxon>
        <taxon>Bacillariophyceae</taxon>
        <taxon>Bacillariophycidae</taxon>
        <taxon>Bacillariales</taxon>
        <taxon>Bacillariaceae</taxon>
        <taxon>Nitzschia</taxon>
    </lineage>
</organism>
<name>A0A9K3LAX0_9STRA</name>
<keyword evidence="2" id="KW-1185">Reference proteome</keyword>
<dbReference type="Proteomes" id="UP000693970">
    <property type="component" value="Unassembled WGS sequence"/>
</dbReference>
<reference evidence="1" key="2">
    <citation type="submission" date="2021-04" db="EMBL/GenBank/DDBJ databases">
        <authorList>
            <person name="Podell S."/>
        </authorList>
    </citation>
    <scope>NUCLEOTIDE SEQUENCE</scope>
    <source>
        <strain evidence="1">Hildebrandi</strain>
    </source>
</reference>
<protein>
    <submittedName>
        <fullName evidence="1">Uncharacterized protein</fullName>
    </submittedName>
</protein>
<sequence length="272" mass="30733">MGNVFCCNPTEYKQITVPGSSDSQKTTKTMDSFTNEKSNEYLCYKPLPIKGRPGLVWVGKIKGDLGEESLNQSVNPTCPIEHSVVDQPTFRTLAQRQDAYLSVDINSNDTRDKCLHENKEIPTSFPKCLSRVHATAGPCIFEQIVTCTVNKILAEIIDGEQQYQEDQSIFSATSEGASGNPFDEVGNVPMTAERRVSDPFGRAVRWYYFHSRRPQHKSFFTDDLRSFKASPKEKKSFFVVVNDDDSDCLSDITCGTAKGCRRSRRKYRDMLH</sequence>
<reference evidence="1" key="1">
    <citation type="journal article" date="2021" name="Sci. Rep.">
        <title>Diploid genomic architecture of Nitzschia inconspicua, an elite biomass production diatom.</title>
        <authorList>
            <person name="Oliver A."/>
            <person name="Podell S."/>
            <person name="Pinowska A."/>
            <person name="Traller J.C."/>
            <person name="Smith S.R."/>
            <person name="McClure R."/>
            <person name="Beliaev A."/>
            <person name="Bohutskyi P."/>
            <person name="Hill E.A."/>
            <person name="Rabines A."/>
            <person name="Zheng H."/>
            <person name="Allen L.Z."/>
            <person name="Kuo A."/>
            <person name="Grigoriev I.V."/>
            <person name="Allen A.E."/>
            <person name="Hazlebeck D."/>
            <person name="Allen E.E."/>
        </authorList>
    </citation>
    <scope>NUCLEOTIDE SEQUENCE</scope>
    <source>
        <strain evidence="1">Hildebrandi</strain>
    </source>
</reference>
<accession>A0A9K3LAX0</accession>
<dbReference type="EMBL" id="JAGRRH010000014">
    <property type="protein sequence ID" value="KAG7358643.1"/>
    <property type="molecule type" value="Genomic_DNA"/>
</dbReference>
<gene>
    <name evidence="1" type="ORF">IV203_015232</name>
</gene>